<protein>
    <submittedName>
        <fullName evidence="14">Potassium channel</fullName>
    </submittedName>
</protein>
<evidence type="ECO:0000313" key="14">
    <source>
        <dbReference type="EMBL" id="MPL62948.1"/>
    </source>
</evidence>
<keyword evidence="10 13" id="KW-0472">Membrane</keyword>
<keyword evidence="3" id="KW-0813">Transport</keyword>
<dbReference type="Pfam" id="PF06736">
    <property type="entry name" value="TMEM175"/>
    <property type="match status" value="1"/>
</dbReference>
<accession>A0A644T7Q7</accession>
<sequence>MNKNRLESFSDGVIAIIITIMVLQLGIPHSSELNALYPLIPIILGYVLSFIYVGIYWNNHHHLLQTLNNVSGKILWINLLFLFWLSLFPFTTSWMAENHFKTWPTILYGIILLMAALSFYLLQHEIIKSEGKKSILKKAVGHNYKEKTSLICYILAIGFAFVIPHISQILYILVALFWFIPDRRIEKILNQRKS</sequence>
<dbReference type="InterPro" id="IPR010617">
    <property type="entry name" value="TMEM175-like"/>
</dbReference>
<evidence type="ECO:0000256" key="6">
    <source>
        <dbReference type="ARBA" id="ARBA00022826"/>
    </source>
</evidence>
<feature type="transmembrane region" description="Helical" evidence="13">
    <location>
        <begin position="102"/>
        <end position="122"/>
    </location>
</feature>
<dbReference type="EMBL" id="VSSQ01000019">
    <property type="protein sequence ID" value="MPL62948.1"/>
    <property type="molecule type" value="Genomic_DNA"/>
</dbReference>
<evidence type="ECO:0000256" key="1">
    <source>
        <dbReference type="ARBA" id="ARBA00004141"/>
    </source>
</evidence>
<keyword evidence="8 13" id="KW-1133">Transmembrane helix</keyword>
<evidence type="ECO:0000256" key="10">
    <source>
        <dbReference type="ARBA" id="ARBA00023136"/>
    </source>
</evidence>
<keyword evidence="6" id="KW-0631">Potassium channel</keyword>
<evidence type="ECO:0000256" key="7">
    <source>
        <dbReference type="ARBA" id="ARBA00022958"/>
    </source>
</evidence>
<dbReference type="GO" id="GO:0016020">
    <property type="term" value="C:membrane"/>
    <property type="evidence" value="ECO:0007669"/>
    <property type="project" value="UniProtKB-SubCell"/>
</dbReference>
<name>A0A644T7Q7_9ZZZZ</name>
<feature type="transmembrane region" description="Helical" evidence="13">
    <location>
        <begin position="75"/>
        <end position="96"/>
    </location>
</feature>
<evidence type="ECO:0000256" key="4">
    <source>
        <dbReference type="ARBA" id="ARBA00022538"/>
    </source>
</evidence>
<keyword evidence="4" id="KW-0633">Potassium transport</keyword>
<organism evidence="14">
    <name type="scientific">bioreactor metagenome</name>
    <dbReference type="NCBI Taxonomy" id="1076179"/>
    <lineage>
        <taxon>unclassified sequences</taxon>
        <taxon>metagenomes</taxon>
        <taxon>ecological metagenomes</taxon>
    </lineage>
</organism>
<feature type="transmembrane region" description="Helical" evidence="13">
    <location>
        <begin position="150"/>
        <end position="180"/>
    </location>
</feature>
<evidence type="ECO:0000256" key="2">
    <source>
        <dbReference type="ARBA" id="ARBA00006920"/>
    </source>
</evidence>
<evidence type="ECO:0000256" key="12">
    <source>
        <dbReference type="ARBA" id="ARBA00034430"/>
    </source>
</evidence>
<keyword evidence="9" id="KW-0406">Ion transport</keyword>
<comment type="caution">
    <text evidence="14">The sequence shown here is derived from an EMBL/GenBank/DDBJ whole genome shotgun (WGS) entry which is preliminary data.</text>
</comment>
<dbReference type="AlphaFoldDB" id="A0A644T7Q7"/>
<gene>
    <name evidence="14" type="ORF">SDC9_08568</name>
</gene>
<evidence type="ECO:0000256" key="13">
    <source>
        <dbReference type="SAM" id="Phobius"/>
    </source>
</evidence>
<keyword evidence="7" id="KW-0630">Potassium</keyword>
<comment type="catalytic activity">
    <reaction evidence="12">
        <text>K(+)(in) = K(+)(out)</text>
        <dbReference type="Rhea" id="RHEA:29463"/>
        <dbReference type="ChEBI" id="CHEBI:29103"/>
    </reaction>
</comment>
<evidence type="ECO:0000256" key="9">
    <source>
        <dbReference type="ARBA" id="ARBA00023065"/>
    </source>
</evidence>
<reference evidence="14" key="1">
    <citation type="submission" date="2019-08" db="EMBL/GenBank/DDBJ databases">
        <authorList>
            <person name="Kucharzyk K."/>
            <person name="Murdoch R.W."/>
            <person name="Higgins S."/>
            <person name="Loffler F."/>
        </authorList>
    </citation>
    <scope>NUCLEOTIDE SEQUENCE</scope>
</reference>
<evidence type="ECO:0000256" key="11">
    <source>
        <dbReference type="ARBA" id="ARBA00023303"/>
    </source>
</evidence>
<dbReference type="GO" id="GO:0005267">
    <property type="term" value="F:potassium channel activity"/>
    <property type="evidence" value="ECO:0007669"/>
    <property type="project" value="UniProtKB-KW"/>
</dbReference>
<keyword evidence="11 14" id="KW-0407">Ion channel</keyword>
<evidence type="ECO:0000256" key="8">
    <source>
        <dbReference type="ARBA" id="ARBA00022989"/>
    </source>
</evidence>
<feature type="transmembrane region" description="Helical" evidence="13">
    <location>
        <begin position="12"/>
        <end position="29"/>
    </location>
</feature>
<keyword evidence="5 13" id="KW-0812">Transmembrane</keyword>
<comment type="subcellular location">
    <subcellularLocation>
        <location evidence="1">Membrane</location>
        <topology evidence="1">Multi-pass membrane protein</topology>
    </subcellularLocation>
</comment>
<feature type="transmembrane region" description="Helical" evidence="13">
    <location>
        <begin position="35"/>
        <end position="55"/>
    </location>
</feature>
<dbReference type="PANTHER" id="PTHR31462:SF5">
    <property type="entry name" value="ENDOSOMAL_LYSOSOMAL PROTON CHANNEL TMEM175"/>
    <property type="match status" value="1"/>
</dbReference>
<proteinExistence type="inferred from homology"/>
<evidence type="ECO:0000256" key="3">
    <source>
        <dbReference type="ARBA" id="ARBA00022448"/>
    </source>
</evidence>
<comment type="similarity">
    <text evidence="2">Belongs to the TMEM175 family.</text>
</comment>
<dbReference type="GO" id="GO:0015252">
    <property type="term" value="F:proton channel activity"/>
    <property type="evidence" value="ECO:0007669"/>
    <property type="project" value="InterPro"/>
</dbReference>
<evidence type="ECO:0000256" key="5">
    <source>
        <dbReference type="ARBA" id="ARBA00022692"/>
    </source>
</evidence>
<dbReference type="PANTHER" id="PTHR31462">
    <property type="entry name" value="ENDOSOMAL/LYSOSOMAL POTASSIUM CHANNEL TMEM175"/>
    <property type="match status" value="1"/>
</dbReference>